<proteinExistence type="predicted"/>
<evidence type="ECO:0000256" key="2">
    <source>
        <dbReference type="ARBA" id="ARBA00023125"/>
    </source>
</evidence>
<dbReference type="CDD" id="cd06170">
    <property type="entry name" value="LuxR_C_like"/>
    <property type="match status" value="1"/>
</dbReference>
<dbReference type="PROSITE" id="PS00622">
    <property type="entry name" value="HTH_LUXR_1"/>
    <property type="match status" value="1"/>
</dbReference>
<dbReference type="PANTHER" id="PTHR44688">
    <property type="entry name" value="DNA-BINDING TRANSCRIPTIONAL ACTIVATOR DEVR_DOSR"/>
    <property type="match status" value="1"/>
</dbReference>
<evidence type="ECO:0000313" key="5">
    <source>
        <dbReference type="EMBL" id="BBY44603.1"/>
    </source>
</evidence>
<dbReference type="Pfam" id="PF00196">
    <property type="entry name" value="GerE"/>
    <property type="match status" value="1"/>
</dbReference>
<dbReference type="AlphaFoldDB" id="A0A7I7RJA4"/>
<dbReference type="EMBL" id="AP022591">
    <property type="protein sequence ID" value="BBY44603.1"/>
    <property type="molecule type" value="Genomic_DNA"/>
</dbReference>
<dbReference type="PROSITE" id="PS50043">
    <property type="entry name" value="HTH_LUXR_2"/>
    <property type="match status" value="1"/>
</dbReference>
<dbReference type="PANTHER" id="PTHR44688:SF16">
    <property type="entry name" value="DNA-BINDING TRANSCRIPTIONAL ACTIVATOR DEVR_DOSR"/>
    <property type="match status" value="1"/>
</dbReference>
<sequence length="547" mass="58440">MRQTEMMAATDRAQDAFEHRAWPEVYDTLIQASAQRDLDANDLERLAISTYLLGRDEESTRAWEQAYSAHLARDDPGRAAECGFWLALTQLLAGNGARGGGWLARVGRLVEDGKLDCAARGYLLVSAGLQLWTSGDSAESFAMFAEAGRIAARFADPDLAALARLGQGQASVTGGETARGVALLDEAMVSVTAGEVSPIPAGIVYCAVIETCMGAFDLRRATEWTVALSEWCDAQPGLVPYRGQCLVHRAQILQIHGEWSKATTAARQACAHLSHPTPHPTFGLAAYQQAELHRLRGEFDDAEAAYRQAHQSGREPLPGLALLRMAEGKLDAATTAIRRAVDESSDPFGRPAALAAHVEIMLTSGDVAAARTSADELSGLAETINAPFLRAVAAHADGSTLLAEGDAAGALAALHRASAGWRDLAMPYEAARTRVQCGLACRALGDFDFAAMEFDAARDGFHRLGAKPDMRRLAELVGSPQGPKGMLTARECEVLRLVAAGKTNREIGASLVLSEHTVARHLQNIFTKLGLSSRSAATAYAYEQHLV</sequence>
<dbReference type="InterPro" id="IPR036388">
    <property type="entry name" value="WH-like_DNA-bd_sf"/>
</dbReference>
<dbReference type="Gene3D" id="1.10.10.10">
    <property type="entry name" value="Winged helix-like DNA-binding domain superfamily/Winged helix DNA-binding domain"/>
    <property type="match status" value="1"/>
</dbReference>
<evidence type="ECO:0000256" key="1">
    <source>
        <dbReference type="ARBA" id="ARBA00023015"/>
    </source>
</evidence>
<dbReference type="SUPFAM" id="SSF48452">
    <property type="entry name" value="TPR-like"/>
    <property type="match status" value="2"/>
</dbReference>
<evidence type="ECO:0000259" key="4">
    <source>
        <dbReference type="PROSITE" id="PS50043"/>
    </source>
</evidence>
<keyword evidence="1" id="KW-0805">Transcription regulation</keyword>
<keyword evidence="6" id="KW-1185">Reference proteome</keyword>
<keyword evidence="2" id="KW-0238">DNA-binding</keyword>
<dbReference type="GO" id="GO:0003677">
    <property type="term" value="F:DNA binding"/>
    <property type="evidence" value="ECO:0007669"/>
    <property type="project" value="UniProtKB-KW"/>
</dbReference>
<gene>
    <name evidence="5" type="ORF">MCEL_28980</name>
</gene>
<name>A0A7I7RJA4_MYCCF</name>
<dbReference type="GO" id="GO:0006355">
    <property type="term" value="P:regulation of DNA-templated transcription"/>
    <property type="evidence" value="ECO:0007669"/>
    <property type="project" value="InterPro"/>
</dbReference>
<dbReference type="SUPFAM" id="SSF46894">
    <property type="entry name" value="C-terminal effector domain of the bipartite response regulators"/>
    <property type="match status" value="1"/>
</dbReference>
<keyword evidence="3" id="KW-0804">Transcription</keyword>
<reference evidence="5 6" key="1">
    <citation type="journal article" date="2019" name="Emerg. Microbes Infect.">
        <title>Comprehensive subspecies identification of 175 nontuberculous mycobacteria species based on 7547 genomic profiles.</title>
        <authorList>
            <person name="Matsumoto Y."/>
            <person name="Kinjo T."/>
            <person name="Motooka D."/>
            <person name="Nabeya D."/>
            <person name="Jung N."/>
            <person name="Uechi K."/>
            <person name="Horii T."/>
            <person name="Iida T."/>
            <person name="Fujita J."/>
            <person name="Nakamura S."/>
        </authorList>
    </citation>
    <scope>NUCLEOTIDE SEQUENCE [LARGE SCALE GENOMIC DNA]</scope>
    <source>
        <strain evidence="5 6">JCM 18439</strain>
    </source>
</reference>
<dbReference type="InterPro" id="IPR011990">
    <property type="entry name" value="TPR-like_helical_dom_sf"/>
</dbReference>
<dbReference type="KEGG" id="mcee:MCEL_28980"/>
<protein>
    <submittedName>
        <fullName evidence="5">Helix-turn-helix transcriptional regulator</fullName>
    </submittedName>
</protein>
<dbReference type="PRINTS" id="PR00038">
    <property type="entry name" value="HTHLUXR"/>
</dbReference>
<dbReference type="SMART" id="SM00421">
    <property type="entry name" value="HTH_LUXR"/>
    <property type="match status" value="1"/>
</dbReference>
<dbReference type="InterPro" id="IPR016032">
    <property type="entry name" value="Sig_transdc_resp-reg_C-effctor"/>
</dbReference>
<organism evidence="5 6">
    <name type="scientific">Mycolicibacterium celeriflavum</name>
    <name type="common">Mycobacterium celeriflavum</name>
    <dbReference type="NCBI Taxonomy" id="1249101"/>
    <lineage>
        <taxon>Bacteria</taxon>
        <taxon>Bacillati</taxon>
        <taxon>Actinomycetota</taxon>
        <taxon>Actinomycetes</taxon>
        <taxon>Mycobacteriales</taxon>
        <taxon>Mycobacteriaceae</taxon>
        <taxon>Mycolicibacterium</taxon>
    </lineage>
</organism>
<evidence type="ECO:0000256" key="3">
    <source>
        <dbReference type="ARBA" id="ARBA00023163"/>
    </source>
</evidence>
<dbReference type="Proteomes" id="UP000466431">
    <property type="component" value="Chromosome"/>
</dbReference>
<dbReference type="InterPro" id="IPR000792">
    <property type="entry name" value="Tscrpt_reg_LuxR_C"/>
</dbReference>
<evidence type="ECO:0000313" key="6">
    <source>
        <dbReference type="Proteomes" id="UP000466431"/>
    </source>
</evidence>
<dbReference type="Gene3D" id="1.25.40.10">
    <property type="entry name" value="Tetratricopeptide repeat domain"/>
    <property type="match status" value="1"/>
</dbReference>
<accession>A0A7I7RJA4</accession>
<feature type="domain" description="HTH luxR-type" evidence="4">
    <location>
        <begin position="480"/>
        <end position="545"/>
    </location>
</feature>